<organism evidence="2 3">
    <name type="scientific">Lysobacter korlensis</name>
    <dbReference type="NCBI Taxonomy" id="553636"/>
    <lineage>
        <taxon>Bacteria</taxon>
        <taxon>Pseudomonadati</taxon>
        <taxon>Pseudomonadota</taxon>
        <taxon>Gammaproteobacteria</taxon>
        <taxon>Lysobacterales</taxon>
        <taxon>Lysobacteraceae</taxon>
        <taxon>Lysobacter</taxon>
    </lineage>
</organism>
<dbReference type="CDD" id="cd01832">
    <property type="entry name" value="SGNH_hydrolase_like_1"/>
    <property type="match status" value="1"/>
</dbReference>
<gene>
    <name evidence="2" type="ORF">ACFFGH_29480</name>
</gene>
<comment type="caution">
    <text evidence="2">The sequence shown here is derived from an EMBL/GenBank/DDBJ whole genome shotgun (WGS) entry which is preliminary data.</text>
</comment>
<dbReference type="InterPro" id="IPR013830">
    <property type="entry name" value="SGNH_hydro"/>
</dbReference>
<name>A0ABV6S1H2_9GAMM</name>
<accession>A0ABV6S1H2</accession>
<dbReference type="GO" id="GO:0016787">
    <property type="term" value="F:hydrolase activity"/>
    <property type="evidence" value="ECO:0007669"/>
    <property type="project" value="UniProtKB-KW"/>
</dbReference>
<dbReference type="EMBL" id="JBHLTG010000010">
    <property type="protein sequence ID" value="MFC0681983.1"/>
    <property type="molecule type" value="Genomic_DNA"/>
</dbReference>
<feature type="domain" description="SGNH hydrolase-type esterase" evidence="1">
    <location>
        <begin position="19"/>
        <end position="185"/>
    </location>
</feature>
<keyword evidence="2" id="KW-0378">Hydrolase</keyword>
<dbReference type="SUPFAM" id="SSF52266">
    <property type="entry name" value="SGNH hydrolase"/>
    <property type="match status" value="1"/>
</dbReference>
<proteinExistence type="predicted"/>
<dbReference type="PANTHER" id="PTHR43784">
    <property type="entry name" value="GDSL-LIKE LIPASE/ACYLHYDROLASE, PUTATIVE (AFU_ORTHOLOGUE AFUA_2G00820)-RELATED"/>
    <property type="match status" value="1"/>
</dbReference>
<dbReference type="InterPro" id="IPR036514">
    <property type="entry name" value="SGNH_hydro_sf"/>
</dbReference>
<dbReference type="InterPro" id="IPR053140">
    <property type="entry name" value="GDSL_Rv0518-like"/>
</dbReference>
<dbReference type="Gene3D" id="3.40.50.1110">
    <property type="entry name" value="SGNH hydrolase"/>
    <property type="match status" value="1"/>
</dbReference>
<sequence>MKVSAVARRSTAAACRYVALGEGFTEGVGDPDRRLPNGVRGWADRVAEGLAATAPGWEYANLALRGRRLTALIAEQLPSALEFEPTLVTVSVGPTDVLLSSTKLAAVLDRYEFVASVLGETGATVVLFTSAADPSDDRTVLFNAAVRRIAHDRGAVLVDPWDRDELRAERLWSPDGTSPSRAGHAELARHLLGVLGVAPTDEPPDAAAAHRRPLAGTGATWMRQVRGWLAPAIAVPPGAAAGGQLQPRWPIPVEVPPRGGLRSLAMAGESPPAAPLAGGLGFGDRPVNL</sequence>
<reference evidence="2 3" key="1">
    <citation type="submission" date="2024-09" db="EMBL/GenBank/DDBJ databases">
        <authorList>
            <person name="Sun Q."/>
            <person name="Mori K."/>
        </authorList>
    </citation>
    <scope>NUCLEOTIDE SEQUENCE [LARGE SCALE GENOMIC DNA]</scope>
    <source>
        <strain evidence="2 3">KCTC 23076</strain>
    </source>
</reference>
<dbReference type="EC" id="3.1.-.-" evidence="2"/>
<evidence type="ECO:0000259" key="1">
    <source>
        <dbReference type="Pfam" id="PF13472"/>
    </source>
</evidence>
<dbReference type="Proteomes" id="UP001589896">
    <property type="component" value="Unassembled WGS sequence"/>
</dbReference>
<dbReference type="RefSeq" id="WP_386675575.1">
    <property type="nucleotide sequence ID" value="NZ_JBHLTG010000010.1"/>
</dbReference>
<protein>
    <submittedName>
        <fullName evidence="2">SGNH/GDSL hydrolase family protein</fullName>
        <ecNumber evidence="2">3.1.-.-</ecNumber>
    </submittedName>
</protein>
<evidence type="ECO:0000313" key="2">
    <source>
        <dbReference type="EMBL" id="MFC0681983.1"/>
    </source>
</evidence>
<dbReference type="Pfam" id="PF13472">
    <property type="entry name" value="Lipase_GDSL_2"/>
    <property type="match status" value="1"/>
</dbReference>
<keyword evidence="3" id="KW-1185">Reference proteome</keyword>
<dbReference type="PANTHER" id="PTHR43784:SF2">
    <property type="entry name" value="GDSL-LIKE LIPASE_ACYLHYDROLASE, PUTATIVE (AFU_ORTHOLOGUE AFUA_2G00820)-RELATED"/>
    <property type="match status" value="1"/>
</dbReference>
<evidence type="ECO:0000313" key="3">
    <source>
        <dbReference type="Proteomes" id="UP001589896"/>
    </source>
</evidence>